<dbReference type="Proteomes" id="UP000017836">
    <property type="component" value="Unassembled WGS sequence"/>
</dbReference>
<dbReference type="HOGENOM" id="CLU_2295468_0_0_1"/>
<gene>
    <name evidence="1" type="ORF">AMTR_s00032p00124670</name>
</gene>
<evidence type="ECO:0000313" key="1">
    <source>
        <dbReference type="EMBL" id="ERN14839.1"/>
    </source>
</evidence>
<proteinExistence type="predicted"/>
<organism evidence="1 2">
    <name type="scientific">Amborella trichopoda</name>
    <dbReference type="NCBI Taxonomy" id="13333"/>
    <lineage>
        <taxon>Eukaryota</taxon>
        <taxon>Viridiplantae</taxon>
        <taxon>Streptophyta</taxon>
        <taxon>Embryophyta</taxon>
        <taxon>Tracheophyta</taxon>
        <taxon>Spermatophyta</taxon>
        <taxon>Magnoliopsida</taxon>
        <taxon>Amborellales</taxon>
        <taxon>Amborellaceae</taxon>
        <taxon>Amborella</taxon>
    </lineage>
</organism>
<protein>
    <submittedName>
        <fullName evidence="1">Uncharacterized protein</fullName>
    </submittedName>
</protein>
<keyword evidence="2" id="KW-1185">Reference proteome</keyword>
<evidence type="ECO:0000313" key="2">
    <source>
        <dbReference type="Proteomes" id="UP000017836"/>
    </source>
</evidence>
<reference evidence="2" key="1">
    <citation type="journal article" date="2013" name="Science">
        <title>The Amborella genome and the evolution of flowering plants.</title>
        <authorList>
            <consortium name="Amborella Genome Project"/>
        </authorList>
    </citation>
    <scope>NUCLEOTIDE SEQUENCE [LARGE SCALE GENOMIC DNA]</scope>
</reference>
<name>U5CXF5_AMBTC</name>
<dbReference type="Gramene" id="ERN14839">
    <property type="protein sequence ID" value="ERN14839"/>
    <property type="gene ID" value="AMTR_s00032p00124670"/>
</dbReference>
<dbReference type="EMBL" id="KI392518">
    <property type="protein sequence ID" value="ERN14839.1"/>
    <property type="molecule type" value="Genomic_DNA"/>
</dbReference>
<dbReference type="AlphaFoldDB" id="U5CXF5"/>
<sequence>MGWFVRLLHGPFRERKGWWPGVNLEGELKVEIVWWLGGGRWRWRRRRFRGSLGIFVIWVADHRCVGFAYLVCFRGKMDTNVCEPENGVSACKVVLTVYLFT</sequence>
<accession>U5CXF5</accession>